<dbReference type="EMBL" id="JACORU010000011">
    <property type="protein sequence ID" value="MBC5767532.1"/>
    <property type="molecule type" value="Genomic_DNA"/>
</dbReference>
<sequence length="253" mass="27786">MQDALSVDLYVQIKEWLLNNDPDAHRMLAWASTVTAPTTPEALAGEIVWVQLCAGRSTQAARTIERKVRRALDAGEPVVEVFGYRAKAAAIEQVWRERSMNFAAMRAALDSGSPQAIIDWCASLPFIGDDTKYQLAKNCGVRSVCKPDIWMCRLAGLADRPRRPLRERFARCQAMAQQLAAGTGDSVAVVDSLLWQAANKGLFEVTFDPHRFRFHARAPRGRSIFAAAGEVLPPPIPTPGTNLDTGPARESLS</sequence>
<evidence type="ECO:0000313" key="1">
    <source>
        <dbReference type="EMBL" id="MBC5767532.1"/>
    </source>
</evidence>
<proteinExistence type="predicted"/>
<dbReference type="AlphaFoldDB" id="A0A923MB16"/>
<dbReference type="RefSeq" id="WP_187084017.1">
    <property type="nucleotide sequence ID" value="NZ_JACORU010000011.1"/>
</dbReference>
<gene>
    <name evidence="1" type="ORF">H8R02_23915</name>
</gene>
<accession>A0A923MB16</accession>
<organism evidence="1 2">
    <name type="scientific">Ramlibacter albus</name>
    <dbReference type="NCBI Taxonomy" id="2079448"/>
    <lineage>
        <taxon>Bacteria</taxon>
        <taxon>Pseudomonadati</taxon>
        <taxon>Pseudomonadota</taxon>
        <taxon>Betaproteobacteria</taxon>
        <taxon>Burkholderiales</taxon>
        <taxon>Comamonadaceae</taxon>
        <taxon>Ramlibacter</taxon>
    </lineage>
</organism>
<name>A0A923MB16_9BURK</name>
<comment type="caution">
    <text evidence="1">The sequence shown here is derived from an EMBL/GenBank/DDBJ whole genome shotgun (WGS) entry which is preliminary data.</text>
</comment>
<reference evidence="1" key="1">
    <citation type="submission" date="2020-08" db="EMBL/GenBank/DDBJ databases">
        <title>Ramlibacter sp. GTP1 16S ribosomal RNA gene genome sequencing and assembly.</title>
        <authorList>
            <person name="Kang M."/>
        </authorList>
    </citation>
    <scope>NUCLEOTIDE SEQUENCE</scope>
    <source>
        <strain evidence="1">GTP1</strain>
    </source>
</reference>
<dbReference type="Proteomes" id="UP000596827">
    <property type="component" value="Unassembled WGS sequence"/>
</dbReference>
<keyword evidence="2" id="KW-1185">Reference proteome</keyword>
<protein>
    <submittedName>
        <fullName evidence="1">Uncharacterized protein</fullName>
    </submittedName>
</protein>
<evidence type="ECO:0000313" key="2">
    <source>
        <dbReference type="Proteomes" id="UP000596827"/>
    </source>
</evidence>